<dbReference type="PATRIC" id="fig|476272.21.peg.1046"/>
<reference evidence="1 2" key="1">
    <citation type="submission" date="2009-01" db="EMBL/GenBank/DDBJ databases">
        <authorList>
            <person name="Fulton L."/>
            <person name="Clifton S."/>
            <person name="Fulton B."/>
            <person name="Xu J."/>
            <person name="Minx P."/>
            <person name="Pepin K.H."/>
            <person name="Johnson M."/>
            <person name="Bhonagiri V."/>
            <person name="Nash W.E."/>
            <person name="Mardis E.R."/>
            <person name="Wilson R.K."/>
        </authorList>
    </citation>
    <scope>NUCLEOTIDE SEQUENCE [LARGE SCALE GENOMIC DNA]</scope>
    <source>
        <strain evidence="2">DSM 10507 / JCM 14656 / S5a33</strain>
    </source>
</reference>
<name>C0CPW0_BLAHS</name>
<evidence type="ECO:0000313" key="1">
    <source>
        <dbReference type="EMBL" id="EEG48203.1"/>
    </source>
</evidence>
<comment type="caution">
    <text evidence="1">The sequence shown here is derived from an EMBL/GenBank/DDBJ whole genome shotgun (WGS) entry which is preliminary data.</text>
</comment>
<gene>
    <name evidence="1" type="ORF">RUMHYD_02912</name>
</gene>
<dbReference type="AlphaFoldDB" id="C0CPW0"/>
<sequence>MFTRKICWISRKIKNPLGRMYTPQHGNFIVFALLRQSGRWNFASCHKRRILQAGFFFCRKILAHKVRHTFKVKEIGEVFVNFVVFC</sequence>
<organism evidence="1 2">
    <name type="scientific">Blautia hydrogenotrophica (strain DSM 10507 / JCM 14656 / S5a33)</name>
    <name type="common">Ruminococcus hydrogenotrophicus</name>
    <dbReference type="NCBI Taxonomy" id="476272"/>
    <lineage>
        <taxon>Bacteria</taxon>
        <taxon>Bacillati</taxon>
        <taxon>Bacillota</taxon>
        <taxon>Clostridia</taxon>
        <taxon>Lachnospirales</taxon>
        <taxon>Lachnospiraceae</taxon>
        <taxon>Blautia</taxon>
    </lineage>
</organism>
<keyword evidence="2" id="KW-1185">Reference proteome</keyword>
<evidence type="ECO:0000313" key="2">
    <source>
        <dbReference type="Proteomes" id="UP000003100"/>
    </source>
</evidence>
<dbReference type="Proteomes" id="UP000003100">
    <property type="component" value="Unassembled WGS sequence"/>
</dbReference>
<accession>C0CPW0</accession>
<reference evidence="1 2" key="2">
    <citation type="submission" date="2009-02" db="EMBL/GenBank/DDBJ databases">
        <title>Draft genome sequence of Blautia hydrogenotrophica DSM 10507 (Ruminococcus hydrogenotrophicus DSM 10507).</title>
        <authorList>
            <person name="Sudarsanam P."/>
            <person name="Ley R."/>
            <person name="Guruge J."/>
            <person name="Turnbaugh P.J."/>
            <person name="Mahowald M."/>
            <person name="Liep D."/>
            <person name="Gordon J."/>
        </authorList>
    </citation>
    <scope>NUCLEOTIDE SEQUENCE [LARGE SCALE GENOMIC DNA]</scope>
    <source>
        <strain evidence="2">DSM 10507 / JCM 14656 / S5a33</strain>
    </source>
</reference>
<protein>
    <submittedName>
        <fullName evidence="1">Uncharacterized protein</fullName>
    </submittedName>
</protein>
<proteinExistence type="predicted"/>
<dbReference type="HOGENOM" id="CLU_2491626_0_0_9"/>
<dbReference type="EMBL" id="ACBZ01000159">
    <property type="protein sequence ID" value="EEG48203.1"/>
    <property type="molecule type" value="Genomic_DNA"/>
</dbReference>